<dbReference type="Proteomes" id="UP000263273">
    <property type="component" value="Unassembled WGS sequence"/>
</dbReference>
<protein>
    <submittedName>
        <fullName evidence="8">DNA internalization-related competence protein ComEC/Rec2</fullName>
    </submittedName>
</protein>
<evidence type="ECO:0000313" key="9">
    <source>
        <dbReference type="Proteomes" id="UP000263273"/>
    </source>
</evidence>
<dbReference type="AlphaFoldDB" id="A0A354YUH9"/>
<dbReference type="InterPro" id="IPR052159">
    <property type="entry name" value="Competence_DNA_uptake"/>
</dbReference>
<feature type="transmembrane region" description="Helical" evidence="6">
    <location>
        <begin position="480"/>
        <end position="500"/>
    </location>
</feature>
<dbReference type="InterPro" id="IPR004477">
    <property type="entry name" value="ComEC_N"/>
</dbReference>
<dbReference type="InterPro" id="IPR004797">
    <property type="entry name" value="Competence_ComEC/Rec2"/>
</dbReference>
<dbReference type="PANTHER" id="PTHR30619">
    <property type="entry name" value="DNA INTERNALIZATION/COMPETENCE PROTEIN COMEC/REC2"/>
    <property type="match status" value="1"/>
</dbReference>
<feature type="transmembrane region" description="Helical" evidence="6">
    <location>
        <begin position="303"/>
        <end position="322"/>
    </location>
</feature>
<dbReference type="EMBL" id="DNZF01000075">
    <property type="protein sequence ID" value="HBK52990.1"/>
    <property type="molecule type" value="Genomic_DNA"/>
</dbReference>
<dbReference type="NCBIfam" id="TIGR00360">
    <property type="entry name" value="ComEC_N-term"/>
    <property type="match status" value="1"/>
</dbReference>
<feature type="transmembrane region" description="Helical" evidence="6">
    <location>
        <begin position="270"/>
        <end position="296"/>
    </location>
</feature>
<dbReference type="SUPFAM" id="SSF56281">
    <property type="entry name" value="Metallo-hydrolase/oxidoreductase"/>
    <property type="match status" value="1"/>
</dbReference>
<feature type="transmembrane region" description="Helical" evidence="6">
    <location>
        <begin position="229"/>
        <end position="250"/>
    </location>
</feature>
<organism evidence="8 9">
    <name type="scientific">Syntrophomonas wolfei</name>
    <dbReference type="NCBI Taxonomy" id="863"/>
    <lineage>
        <taxon>Bacteria</taxon>
        <taxon>Bacillati</taxon>
        <taxon>Bacillota</taxon>
        <taxon>Clostridia</taxon>
        <taxon>Eubacteriales</taxon>
        <taxon>Syntrophomonadaceae</taxon>
        <taxon>Syntrophomonas</taxon>
    </lineage>
</organism>
<evidence type="ECO:0000259" key="7">
    <source>
        <dbReference type="SMART" id="SM00849"/>
    </source>
</evidence>
<dbReference type="CDD" id="cd07731">
    <property type="entry name" value="ComA-like_MBL-fold"/>
    <property type="match status" value="1"/>
</dbReference>
<evidence type="ECO:0000256" key="2">
    <source>
        <dbReference type="ARBA" id="ARBA00022475"/>
    </source>
</evidence>
<evidence type="ECO:0000256" key="3">
    <source>
        <dbReference type="ARBA" id="ARBA00022692"/>
    </source>
</evidence>
<evidence type="ECO:0000256" key="6">
    <source>
        <dbReference type="SAM" id="Phobius"/>
    </source>
</evidence>
<dbReference type="NCBIfam" id="TIGR00361">
    <property type="entry name" value="ComEC_Rec2"/>
    <property type="match status" value="1"/>
</dbReference>
<proteinExistence type="predicted"/>
<dbReference type="Pfam" id="PF13567">
    <property type="entry name" value="DUF4131"/>
    <property type="match status" value="1"/>
</dbReference>
<feature type="transmembrane region" description="Helical" evidence="6">
    <location>
        <begin position="46"/>
        <end position="64"/>
    </location>
</feature>
<evidence type="ECO:0000256" key="4">
    <source>
        <dbReference type="ARBA" id="ARBA00022989"/>
    </source>
</evidence>
<dbReference type="SMART" id="SM00849">
    <property type="entry name" value="Lactamase_B"/>
    <property type="match status" value="1"/>
</dbReference>
<dbReference type="GO" id="GO:0005886">
    <property type="term" value="C:plasma membrane"/>
    <property type="evidence" value="ECO:0007669"/>
    <property type="project" value="UniProtKB-SubCell"/>
</dbReference>
<sequence length="764" mass="84977">MPLSWFEIFIVLAASACFSYYTCWPLFILPFLFLLAGGIWGGKYSLRSYSALALLLVAVLFFNWMQKPVPPDLKAQEGVVLTGRVVTIPEFDGNRSSFVLRSKEPERATQKIKVFCNFAAPVQKGEEISLRGDLKLPRPPGNPGEFDYPRYLSYSGIFYLMSVKEENAITVISAPGWVESFLAAIRNSGEKIIKDRLPSQEAAILLGMLLGKTDAIDPEQYRDFQKSGIVHIFSVSGLHVGFLLLLMAWLTSLCRMSPGMKLVVTSIFLLLYASVVGWPVSVIRAVIMAIVGLLAYYSGRENALLNGLGLAGTIIIVIDPFALFKISFQLSFMATWGLLYLFPLLKKRFQYTNRLWDLLLIPLSAQLAVLPLTAYHFNLFSPVSLLSNVLTSYLSGACVILGLLALMLAAVWPWLAGIFLFPAGFFIELIMGLNSAVIKLPLAFWWVATPHFILIIVYYLGLLLLALSWSKDYRKKELKYTGLSLILLFILLISLPASLYQRGVMELVLIDVGQGDSILLKSPGGKFVLVDGGGSHYSDPGSKKLLPYLHHRGIRKIDVIINTHPDIDHLQGLEKASKELSVAHIALPYCFKEAEEYEELKGIAARKNIPLIFLKSGQRLSLEKGCELTVLYPEEELYHGNHYNNKSLVLYCQYGAFSFLLTGDVEKEGMQELLQQGNLGTSTVLKVPHHGSKGSLLPEFYRELNPRWAIISAGANNSFGHPHASVLKELQEQGIEVLRTDEDGAIVFQSNGRWVKIKTGAKGL</sequence>
<dbReference type="InterPro" id="IPR036866">
    <property type="entry name" value="RibonucZ/Hydroxyglut_hydro"/>
</dbReference>
<feature type="transmembrane region" description="Helical" evidence="6">
    <location>
        <begin position="357"/>
        <end position="377"/>
    </location>
</feature>
<dbReference type="InterPro" id="IPR035681">
    <property type="entry name" value="ComA-like_MBL"/>
</dbReference>
<dbReference type="GO" id="GO:0030420">
    <property type="term" value="P:establishment of competence for transformation"/>
    <property type="evidence" value="ECO:0007669"/>
    <property type="project" value="InterPro"/>
</dbReference>
<name>A0A354YUH9_9FIRM</name>
<feature type="transmembrane region" description="Helical" evidence="6">
    <location>
        <begin position="7"/>
        <end position="40"/>
    </location>
</feature>
<feature type="transmembrane region" description="Helical" evidence="6">
    <location>
        <begin position="418"/>
        <end position="438"/>
    </location>
</feature>
<feature type="transmembrane region" description="Helical" evidence="6">
    <location>
        <begin position="389"/>
        <end position="411"/>
    </location>
</feature>
<dbReference type="Pfam" id="PF00753">
    <property type="entry name" value="Lactamase_B"/>
    <property type="match status" value="1"/>
</dbReference>
<comment type="subcellular location">
    <subcellularLocation>
        <location evidence="1">Cell membrane</location>
        <topology evidence="1">Multi-pass membrane protein</topology>
    </subcellularLocation>
</comment>
<dbReference type="InterPro" id="IPR025405">
    <property type="entry name" value="DUF4131"/>
</dbReference>
<evidence type="ECO:0000256" key="5">
    <source>
        <dbReference type="ARBA" id="ARBA00023136"/>
    </source>
</evidence>
<dbReference type="Gene3D" id="3.60.15.10">
    <property type="entry name" value="Ribonuclease Z/Hydroxyacylglutathione hydrolase-like"/>
    <property type="match status" value="1"/>
</dbReference>
<feature type="domain" description="Metallo-beta-lactamase" evidence="7">
    <location>
        <begin position="514"/>
        <end position="715"/>
    </location>
</feature>
<gene>
    <name evidence="8" type="ORF">DDZ44_03505</name>
</gene>
<keyword evidence="4 6" id="KW-1133">Transmembrane helix</keyword>
<keyword evidence="2" id="KW-1003">Cell membrane</keyword>
<reference evidence="8 9" key="1">
    <citation type="journal article" date="2018" name="Nat. Biotechnol.">
        <title>A standardized bacterial taxonomy based on genome phylogeny substantially revises the tree of life.</title>
        <authorList>
            <person name="Parks D.H."/>
            <person name="Chuvochina M."/>
            <person name="Waite D.W."/>
            <person name="Rinke C."/>
            <person name="Skarshewski A."/>
            <person name="Chaumeil P.A."/>
            <person name="Hugenholtz P."/>
        </authorList>
    </citation>
    <scope>NUCLEOTIDE SEQUENCE [LARGE SCALE GENOMIC DNA]</scope>
    <source>
        <strain evidence="8">UBA10948</strain>
    </source>
</reference>
<evidence type="ECO:0000256" key="1">
    <source>
        <dbReference type="ARBA" id="ARBA00004651"/>
    </source>
</evidence>
<dbReference type="Pfam" id="PF03772">
    <property type="entry name" value="Competence"/>
    <property type="match status" value="1"/>
</dbReference>
<dbReference type="InterPro" id="IPR001279">
    <property type="entry name" value="Metallo-B-lactamas"/>
</dbReference>
<dbReference type="PANTHER" id="PTHR30619:SF1">
    <property type="entry name" value="RECOMBINATION PROTEIN 2"/>
    <property type="match status" value="1"/>
</dbReference>
<evidence type="ECO:0000313" key="8">
    <source>
        <dbReference type="EMBL" id="HBK52990.1"/>
    </source>
</evidence>
<accession>A0A354YUH9</accession>
<dbReference type="STRING" id="378794.GCA_001570625_01948"/>
<feature type="transmembrane region" description="Helical" evidence="6">
    <location>
        <begin position="328"/>
        <end position="345"/>
    </location>
</feature>
<keyword evidence="3 6" id="KW-0812">Transmembrane</keyword>
<feature type="transmembrane region" description="Helical" evidence="6">
    <location>
        <begin position="444"/>
        <end position="468"/>
    </location>
</feature>
<comment type="caution">
    <text evidence="8">The sequence shown here is derived from an EMBL/GenBank/DDBJ whole genome shotgun (WGS) entry which is preliminary data.</text>
</comment>
<keyword evidence="5 6" id="KW-0472">Membrane</keyword>